<dbReference type="AlphaFoldDB" id="A0A0U2PKJ2"/>
<name>A0A0U2PKJ2_9ALTE</name>
<gene>
    <name evidence="2" type="ORF">AT746_18880</name>
</gene>
<dbReference type="PANTHER" id="PTHR42785:SF1">
    <property type="entry name" value="DNA TOPOISOMERASE"/>
    <property type="match status" value="1"/>
</dbReference>
<dbReference type="EMBL" id="CP013650">
    <property type="protein sequence ID" value="ALT00126.1"/>
    <property type="molecule type" value="Genomic_DNA"/>
</dbReference>
<feature type="domain" description="DNA topoisomerase type IA zn finger" evidence="1">
    <location>
        <begin position="21"/>
        <end position="56"/>
    </location>
</feature>
<dbReference type="InterPro" id="IPR000380">
    <property type="entry name" value="Topo_IA"/>
</dbReference>
<dbReference type="Gene3D" id="3.30.65.10">
    <property type="entry name" value="Bacterial Topoisomerase I, domain 1"/>
    <property type="match status" value="2"/>
</dbReference>
<organism evidence="2 3">
    <name type="scientific">Lacimicrobium alkaliphilum</name>
    <dbReference type="NCBI Taxonomy" id="1526571"/>
    <lineage>
        <taxon>Bacteria</taxon>
        <taxon>Pseudomonadati</taxon>
        <taxon>Pseudomonadota</taxon>
        <taxon>Gammaproteobacteria</taxon>
        <taxon>Alteromonadales</taxon>
        <taxon>Alteromonadaceae</taxon>
        <taxon>Lacimicrobium</taxon>
    </lineage>
</organism>
<keyword evidence="3" id="KW-1185">Reference proteome</keyword>
<dbReference type="GO" id="GO:0006265">
    <property type="term" value="P:DNA topological change"/>
    <property type="evidence" value="ECO:0007669"/>
    <property type="project" value="InterPro"/>
</dbReference>
<reference evidence="2 3" key="1">
    <citation type="submission" date="2015-12" db="EMBL/GenBank/DDBJ databases">
        <title>Complete genome of Lacimicrobium alkaliphilum KCTC 32984.</title>
        <authorList>
            <person name="Kim S.-G."/>
            <person name="Lee Y.-J."/>
        </authorList>
    </citation>
    <scope>NUCLEOTIDE SEQUENCE [LARGE SCALE GENOMIC DNA]</scope>
    <source>
        <strain evidence="2 3">YelD216</strain>
    </source>
</reference>
<evidence type="ECO:0000313" key="3">
    <source>
        <dbReference type="Proteomes" id="UP000068447"/>
    </source>
</evidence>
<dbReference type="GO" id="GO:0005694">
    <property type="term" value="C:chromosome"/>
    <property type="evidence" value="ECO:0007669"/>
    <property type="project" value="InterPro"/>
</dbReference>
<dbReference type="Pfam" id="PF01396">
    <property type="entry name" value="Zn_ribbon_Top1"/>
    <property type="match status" value="4"/>
</dbReference>
<dbReference type="InterPro" id="IPR013498">
    <property type="entry name" value="Topo_IA_Znf"/>
</dbReference>
<feature type="domain" description="DNA topoisomerase type IA zn finger" evidence="1">
    <location>
        <begin position="70"/>
        <end position="105"/>
    </location>
</feature>
<protein>
    <recommendedName>
        <fullName evidence="1">DNA topoisomerase type IA zn finger domain-containing protein</fullName>
    </recommendedName>
</protein>
<dbReference type="OrthoDB" id="6412825at2"/>
<sequence>MSKIDHSLFKADEHALQHAYGNCPQCDAKLQIRTGRSGPFLGCSRYPQCEFSKPLHEYQYHELKIIEDSACPDCGARLAVKKGRYGLFIGCTHFPQCHHIEKMNQKTETAIGCPACGEGQLQQRTNRFGKTFFACDGYPACKYLLNHPPVKHHCPQCDWPLMVKKQAAQGEYLQCPQRQCQHKISPSDPLPE</sequence>
<dbReference type="Proteomes" id="UP000068447">
    <property type="component" value="Chromosome"/>
</dbReference>
<dbReference type="KEGG" id="lal:AT746_18880"/>
<feature type="domain" description="DNA topoisomerase type IA zn finger" evidence="1">
    <location>
        <begin position="113"/>
        <end position="149"/>
    </location>
</feature>
<dbReference type="RefSeq" id="WP_062483580.1">
    <property type="nucleotide sequence ID" value="NZ_CP013650.1"/>
</dbReference>
<dbReference type="STRING" id="1526571.AT746_18880"/>
<dbReference type="GO" id="GO:0003917">
    <property type="term" value="F:DNA topoisomerase type I (single strand cut, ATP-independent) activity"/>
    <property type="evidence" value="ECO:0007669"/>
    <property type="project" value="InterPro"/>
</dbReference>
<feature type="domain" description="DNA topoisomerase type IA zn finger" evidence="1">
    <location>
        <begin position="153"/>
        <end position="177"/>
    </location>
</feature>
<dbReference type="SUPFAM" id="SSF57783">
    <property type="entry name" value="Zinc beta-ribbon"/>
    <property type="match status" value="2"/>
</dbReference>
<dbReference type="PANTHER" id="PTHR42785">
    <property type="entry name" value="DNA TOPOISOMERASE, TYPE IA, CORE"/>
    <property type="match status" value="1"/>
</dbReference>
<proteinExistence type="predicted"/>
<accession>A0A0U2PKJ2</accession>
<dbReference type="GO" id="GO:0003677">
    <property type="term" value="F:DNA binding"/>
    <property type="evidence" value="ECO:0007669"/>
    <property type="project" value="InterPro"/>
</dbReference>
<evidence type="ECO:0000313" key="2">
    <source>
        <dbReference type="EMBL" id="ALT00126.1"/>
    </source>
</evidence>
<evidence type="ECO:0000259" key="1">
    <source>
        <dbReference type="Pfam" id="PF01396"/>
    </source>
</evidence>